<keyword evidence="12" id="KW-1185">Reference proteome</keyword>
<feature type="domain" description="MYND-type" evidence="10">
    <location>
        <begin position="110"/>
        <end position="176"/>
    </location>
</feature>
<feature type="region of interest" description="Disordered" evidence="8">
    <location>
        <begin position="1"/>
        <end position="39"/>
    </location>
</feature>
<dbReference type="Proteomes" id="UP000271974">
    <property type="component" value="Unassembled WGS sequence"/>
</dbReference>
<dbReference type="InterPro" id="IPR001214">
    <property type="entry name" value="SET_dom"/>
</dbReference>
<evidence type="ECO:0000256" key="2">
    <source>
        <dbReference type="ARBA" id="ARBA00022679"/>
    </source>
</evidence>
<dbReference type="Gene3D" id="2.170.270.10">
    <property type="entry name" value="SET domain"/>
    <property type="match status" value="1"/>
</dbReference>
<keyword evidence="5 7" id="KW-0863">Zinc-finger</keyword>
<dbReference type="STRING" id="188477.A0A3S0ZC55"/>
<dbReference type="InterPro" id="IPR046341">
    <property type="entry name" value="SET_dom_sf"/>
</dbReference>
<dbReference type="SUPFAM" id="SSF82199">
    <property type="entry name" value="SET domain"/>
    <property type="match status" value="1"/>
</dbReference>
<feature type="domain" description="SET" evidence="9">
    <location>
        <begin position="63"/>
        <end position="403"/>
    </location>
</feature>
<dbReference type="GO" id="GO:0042799">
    <property type="term" value="F:histone H4K20 methyltransferase activity"/>
    <property type="evidence" value="ECO:0007669"/>
    <property type="project" value="TreeGrafter"/>
</dbReference>
<keyword evidence="4" id="KW-0479">Metal-binding</keyword>
<dbReference type="PROSITE" id="PS50280">
    <property type="entry name" value="SET"/>
    <property type="match status" value="1"/>
</dbReference>
<dbReference type="SUPFAM" id="SSF144232">
    <property type="entry name" value="HIT/MYND zinc finger-like"/>
    <property type="match status" value="1"/>
</dbReference>
<dbReference type="Gene3D" id="6.10.140.2220">
    <property type="match status" value="1"/>
</dbReference>
<evidence type="ECO:0000259" key="10">
    <source>
        <dbReference type="PROSITE" id="PS50865"/>
    </source>
</evidence>
<dbReference type="OrthoDB" id="7770870at2759"/>
<reference evidence="11 12" key="1">
    <citation type="submission" date="2019-01" db="EMBL/GenBank/DDBJ databases">
        <title>A draft genome assembly of the solar-powered sea slug Elysia chlorotica.</title>
        <authorList>
            <person name="Cai H."/>
            <person name="Li Q."/>
            <person name="Fang X."/>
            <person name="Li J."/>
            <person name="Curtis N.E."/>
            <person name="Altenburger A."/>
            <person name="Shibata T."/>
            <person name="Feng M."/>
            <person name="Maeda T."/>
            <person name="Schwartz J.A."/>
            <person name="Shigenobu S."/>
            <person name="Lundholm N."/>
            <person name="Nishiyama T."/>
            <person name="Yang H."/>
            <person name="Hasebe M."/>
            <person name="Li S."/>
            <person name="Pierce S.K."/>
            <person name="Wang J."/>
        </authorList>
    </citation>
    <scope>NUCLEOTIDE SEQUENCE [LARGE SCALE GENOMIC DNA]</scope>
    <source>
        <strain evidence="11">EC2010</strain>
        <tissue evidence="11">Whole organism of an adult</tissue>
    </source>
</reference>
<keyword evidence="2" id="KW-0808">Transferase</keyword>
<dbReference type="PANTHER" id="PTHR46402">
    <property type="entry name" value="SET AND MYND DOMAIN-CONTAINING PROTEIN 5"/>
    <property type="match status" value="1"/>
</dbReference>
<comment type="caution">
    <text evidence="11">The sequence shown here is derived from an EMBL/GenBank/DDBJ whole genome shotgun (WGS) entry which is preliminary data.</text>
</comment>
<dbReference type="Pfam" id="PF01753">
    <property type="entry name" value="zf-MYND"/>
    <property type="match status" value="1"/>
</dbReference>
<evidence type="ECO:0008006" key="13">
    <source>
        <dbReference type="Google" id="ProtNLM"/>
    </source>
</evidence>
<evidence type="ECO:0000256" key="7">
    <source>
        <dbReference type="PROSITE-ProRule" id="PRU00134"/>
    </source>
</evidence>
<gene>
    <name evidence="11" type="ORF">EGW08_016741</name>
</gene>
<proteinExistence type="predicted"/>
<dbReference type="GO" id="GO:0008270">
    <property type="term" value="F:zinc ion binding"/>
    <property type="evidence" value="ECO:0007669"/>
    <property type="project" value="UniProtKB-KW"/>
</dbReference>
<dbReference type="CDD" id="cd20071">
    <property type="entry name" value="SET_SMYD"/>
    <property type="match status" value="1"/>
</dbReference>
<name>A0A3S0ZC55_ELYCH</name>
<evidence type="ECO:0000256" key="8">
    <source>
        <dbReference type="SAM" id="MobiDB-lite"/>
    </source>
</evidence>
<dbReference type="PROSITE" id="PS50865">
    <property type="entry name" value="ZF_MYND_2"/>
    <property type="match status" value="1"/>
</dbReference>
<evidence type="ECO:0000256" key="1">
    <source>
        <dbReference type="ARBA" id="ARBA00022603"/>
    </source>
</evidence>
<dbReference type="EMBL" id="RQTK01000737">
    <property type="protein sequence ID" value="RUS75492.1"/>
    <property type="molecule type" value="Genomic_DNA"/>
</dbReference>
<evidence type="ECO:0000259" key="9">
    <source>
        <dbReference type="PROSITE" id="PS50280"/>
    </source>
</evidence>
<dbReference type="GO" id="GO:0032259">
    <property type="term" value="P:methylation"/>
    <property type="evidence" value="ECO:0007669"/>
    <property type="project" value="UniProtKB-KW"/>
</dbReference>
<accession>A0A3S0ZC55</accession>
<keyword evidence="3" id="KW-0949">S-adenosyl-L-methionine</keyword>
<dbReference type="PANTHER" id="PTHR46402:SF2">
    <property type="entry name" value="HISTONE-LYSINE N-TRIMETHYLTRANSFERASE SMYD5"/>
    <property type="match status" value="1"/>
</dbReference>
<evidence type="ECO:0000256" key="3">
    <source>
        <dbReference type="ARBA" id="ARBA00022691"/>
    </source>
</evidence>
<dbReference type="AlphaFoldDB" id="A0A3S0ZC55"/>
<evidence type="ECO:0000313" key="11">
    <source>
        <dbReference type="EMBL" id="RUS75492.1"/>
    </source>
</evidence>
<evidence type="ECO:0000256" key="6">
    <source>
        <dbReference type="ARBA" id="ARBA00022833"/>
    </source>
</evidence>
<dbReference type="GO" id="GO:0045814">
    <property type="term" value="P:negative regulation of gene expression, epigenetic"/>
    <property type="evidence" value="ECO:0007669"/>
    <property type="project" value="TreeGrafter"/>
</dbReference>
<evidence type="ECO:0000256" key="4">
    <source>
        <dbReference type="ARBA" id="ARBA00022723"/>
    </source>
</evidence>
<sequence length="426" mass="47587">MLKENPEADPACGQNDMQRSNEQSRPDMDSLTVPDGKDVSPKAAEIDKIEVLQAFYESLIQDAPIEIQRIKSNGSFSLQTSRKIHKGDVLFQETPAYLEQEVTSCTISACSNCGISLVRPEEVFSSGHLASPDLKRALKKCWRKREVTPCASCSRVVYCSEMCRAKAWESHHKAICPSTSNTPTAMLYDVTESFRQVLASDGSSWQGWWNAEFSPLFVARLVSSLLLCGHGMGSLTLNTDTSGGGSNTELFAQSLTDLGRKFPLRPKSGPSPSEAIPNMRDLTSNIFKRLRLARLKLSQQDFDTVYRILLANCREFYDPTDPLTSFIWKVTKDKKLYNKVGKYFQGQPPRAKFHGLFPLGACLSHSCMPNVELVSEIVGERPSLVARATKDIDAGEELSISLVNVGGNKNQRQETLWRRRKDVVWH</sequence>
<evidence type="ECO:0000313" key="12">
    <source>
        <dbReference type="Proteomes" id="UP000271974"/>
    </source>
</evidence>
<protein>
    <recommendedName>
        <fullName evidence="13">MYND-type domain-containing protein</fullName>
    </recommendedName>
</protein>
<keyword evidence="1" id="KW-0489">Methyltransferase</keyword>
<dbReference type="Pfam" id="PF00856">
    <property type="entry name" value="SET"/>
    <property type="match status" value="1"/>
</dbReference>
<evidence type="ECO:0000256" key="5">
    <source>
        <dbReference type="ARBA" id="ARBA00022771"/>
    </source>
</evidence>
<dbReference type="InterPro" id="IPR002893">
    <property type="entry name" value="Znf_MYND"/>
</dbReference>
<dbReference type="SMART" id="SM00317">
    <property type="entry name" value="SET"/>
    <property type="match status" value="1"/>
</dbReference>
<organism evidence="11 12">
    <name type="scientific">Elysia chlorotica</name>
    <name type="common">Eastern emerald elysia</name>
    <name type="synonym">Sea slug</name>
    <dbReference type="NCBI Taxonomy" id="188477"/>
    <lineage>
        <taxon>Eukaryota</taxon>
        <taxon>Metazoa</taxon>
        <taxon>Spiralia</taxon>
        <taxon>Lophotrochozoa</taxon>
        <taxon>Mollusca</taxon>
        <taxon>Gastropoda</taxon>
        <taxon>Heterobranchia</taxon>
        <taxon>Euthyneura</taxon>
        <taxon>Panpulmonata</taxon>
        <taxon>Sacoglossa</taxon>
        <taxon>Placobranchoidea</taxon>
        <taxon>Plakobranchidae</taxon>
        <taxon>Elysia</taxon>
    </lineage>
</organism>
<keyword evidence="6" id="KW-0862">Zinc</keyword>